<keyword evidence="2" id="KW-1185">Reference proteome</keyword>
<gene>
    <name evidence="1" type="ORF">AVEN_208817_1</name>
</gene>
<evidence type="ECO:0000313" key="1">
    <source>
        <dbReference type="EMBL" id="GBM69213.1"/>
    </source>
</evidence>
<dbReference type="Proteomes" id="UP000499080">
    <property type="component" value="Unassembled WGS sequence"/>
</dbReference>
<dbReference type="AlphaFoldDB" id="A0A4Y2HVA0"/>
<sequence>MKFELENKLEFEKIKLEKAKLVAHLELERISLEKEKIRERSQEVSNSIISISVESEMLGQCRSARKLSENDAQCVPGVSSNKELETSRITNEIRADPLTISEEEMGLRGHCPVDSYTDKFTALVPPYVTTINDEARSQEPDLVTVEGVEKVRGSDFQTEECKTSPRRKIAV</sequence>
<dbReference type="EMBL" id="BGPR01183278">
    <property type="protein sequence ID" value="GBM69213.1"/>
    <property type="molecule type" value="Genomic_DNA"/>
</dbReference>
<proteinExistence type="predicted"/>
<accession>A0A4Y2HVA0</accession>
<reference evidence="1 2" key="1">
    <citation type="journal article" date="2019" name="Sci. Rep.">
        <title>Orb-weaving spider Araneus ventricosus genome elucidates the spidroin gene catalogue.</title>
        <authorList>
            <person name="Kono N."/>
            <person name="Nakamura H."/>
            <person name="Ohtoshi R."/>
            <person name="Moran D.A.P."/>
            <person name="Shinohara A."/>
            <person name="Yoshida Y."/>
            <person name="Fujiwara M."/>
            <person name="Mori M."/>
            <person name="Tomita M."/>
            <person name="Arakawa K."/>
        </authorList>
    </citation>
    <scope>NUCLEOTIDE SEQUENCE [LARGE SCALE GENOMIC DNA]</scope>
</reference>
<organism evidence="1 2">
    <name type="scientific">Araneus ventricosus</name>
    <name type="common">Orbweaver spider</name>
    <name type="synonym">Epeira ventricosa</name>
    <dbReference type="NCBI Taxonomy" id="182803"/>
    <lineage>
        <taxon>Eukaryota</taxon>
        <taxon>Metazoa</taxon>
        <taxon>Ecdysozoa</taxon>
        <taxon>Arthropoda</taxon>
        <taxon>Chelicerata</taxon>
        <taxon>Arachnida</taxon>
        <taxon>Araneae</taxon>
        <taxon>Araneomorphae</taxon>
        <taxon>Entelegynae</taxon>
        <taxon>Araneoidea</taxon>
        <taxon>Araneidae</taxon>
        <taxon>Araneus</taxon>
    </lineage>
</organism>
<evidence type="ECO:0000313" key="2">
    <source>
        <dbReference type="Proteomes" id="UP000499080"/>
    </source>
</evidence>
<comment type="caution">
    <text evidence="1">The sequence shown here is derived from an EMBL/GenBank/DDBJ whole genome shotgun (WGS) entry which is preliminary data.</text>
</comment>
<protein>
    <submittedName>
        <fullName evidence="1">Uncharacterized protein</fullName>
    </submittedName>
</protein>
<name>A0A4Y2HVA0_ARAVE</name>